<reference evidence="2 4" key="2">
    <citation type="submission" date="2018-03" db="EMBL/GenBank/DDBJ databases">
        <authorList>
            <person name="Fogelqvist J."/>
        </authorList>
    </citation>
    <scope>NUCLEOTIDE SEQUENCE [LARGE SCALE GENOMIC DNA]</scope>
</reference>
<evidence type="ECO:0000313" key="1">
    <source>
        <dbReference type="EMBL" id="CEP00133.1"/>
    </source>
</evidence>
<evidence type="ECO:0000313" key="3">
    <source>
        <dbReference type="Proteomes" id="UP000039324"/>
    </source>
</evidence>
<keyword evidence="3" id="KW-1185">Reference proteome</keyword>
<geneLocation type="mitochondrion" evidence="2"/>
<protein>
    <recommendedName>
        <fullName evidence="5">Metallo-beta-lactamase domain-containing protein</fullName>
    </recommendedName>
</protein>
<dbReference type="EMBL" id="CDSF01000098">
    <property type="protein sequence ID" value="CEP00133.1"/>
    <property type="molecule type" value="Genomic_DNA"/>
</dbReference>
<name>A0A0G4IXU1_PLABS</name>
<keyword evidence="2" id="KW-0496">Mitochondrion</keyword>
<evidence type="ECO:0000313" key="4">
    <source>
        <dbReference type="Proteomes" id="UP000290189"/>
    </source>
</evidence>
<dbReference type="SUPFAM" id="SSF56281">
    <property type="entry name" value="Metallo-hydrolase/oxidoreductase"/>
    <property type="match status" value="1"/>
</dbReference>
<dbReference type="PANTHER" id="PTHR33835">
    <property type="entry name" value="YALI0C07656P"/>
    <property type="match status" value="1"/>
</dbReference>
<evidence type="ECO:0008006" key="5">
    <source>
        <dbReference type="Google" id="ProtNLM"/>
    </source>
</evidence>
<sequence>MAPMVDLGNGFWNLRGSFKMAVGLVDVGTHMSVARLANGRFLVVDTIVMSGEQKAEFDRVTEGGRLIEAVIATHPFHTMAFTTFHKTYPDAKYYGTPRHLRNLPDIPWAGDVNDEKVRTMFEPDISMRIPAGAEFANPEEGNHFSNMFVFHRPSRTVHNDDTIVNWKNPSWSLTRLFVNDGVKFHPSLTGAGLHPTAEAPLQFRSWVQDLVRDWDFDNLCTAHNSNVIGDAKAAVRDLLSRCDSLFDELSSRNAAKAQKNSNL</sequence>
<dbReference type="Proteomes" id="UP000039324">
    <property type="component" value="Unassembled WGS sequence"/>
</dbReference>
<proteinExistence type="predicted"/>
<reference evidence="1 3" key="1">
    <citation type="submission" date="2015-02" db="EMBL/GenBank/DDBJ databases">
        <authorList>
            <person name="Chooi Y.-H."/>
        </authorList>
    </citation>
    <scope>NUCLEOTIDE SEQUENCE [LARGE SCALE GENOMIC DNA]</scope>
    <source>
        <strain evidence="1">E3</strain>
    </source>
</reference>
<dbReference type="InterPro" id="IPR025638">
    <property type="entry name" value="DUF4336"/>
</dbReference>
<dbReference type="PANTHER" id="PTHR33835:SF1">
    <property type="entry name" value="METALLO-BETA-LACTAMASE DOMAIN-CONTAINING PROTEIN"/>
    <property type="match status" value="1"/>
</dbReference>
<dbReference type="OrthoDB" id="421671at2759"/>
<dbReference type="EMBL" id="OVEO01000010">
    <property type="protein sequence ID" value="SPQ98942.1"/>
    <property type="molecule type" value="Genomic_DNA"/>
</dbReference>
<evidence type="ECO:0000313" key="2">
    <source>
        <dbReference type="EMBL" id="SPQ98942.1"/>
    </source>
</evidence>
<dbReference type="InterPro" id="IPR036866">
    <property type="entry name" value="RibonucZ/Hydroxyglut_hydro"/>
</dbReference>
<dbReference type="AlphaFoldDB" id="A0A0G4IXU1"/>
<dbReference type="Proteomes" id="UP000290189">
    <property type="component" value="Unassembled WGS sequence"/>
</dbReference>
<accession>A0A0G4IXU1</accession>
<organism evidence="1 3">
    <name type="scientific">Plasmodiophora brassicae</name>
    <name type="common">Clubroot disease agent</name>
    <dbReference type="NCBI Taxonomy" id="37360"/>
    <lineage>
        <taxon>Eukaryota</taxon>
        <taxon>Sar</taxon>
        <taxon>Rhizaria</taxon>
        <taxon>Endomyxa</taxon>
        <taxon>Phytomyxea</taxon>
        <taxon>Plasmodiophorida</taxon>
        <taxon>Plasmodiophoridae</taxon>
        <taxon>Plasmodiophora</taxon>
    </lineage>
</organism>
<gene>
    <name evidence="1" type="ORF">PBRA_007867</name>
    <name evidence="2" type="ORF">PLBR_LOCUS6157</name>
</gene>